<proteinExistence type="predicted"/>
<name>A0A8S5RQ05_9VIRU</name>
<reference evidence="1" key="1">
    <citation type="journal article" date="2021" name="Proc. Natl. Acad. Sci. U.S.A.">
        <title>A Catalog of Tens of Thousands of Viruses from Human Metagenomes Reveals Hidden Associations with Chronic Diseases.</title>
        <authorList>
            <person name="Tisza M.J."/>
            <person name="Buck C.B."/>
        </authorList>
    </citation>
    <scope>NUCLEOTIDE SEQUENCE</scope>
    <source>
        <strain evidence="1">Ctrcb4</strain>
    </source>
</reference>
<organism evidence="1">
    <name type="scientific">virus sp. ctrcb4</name>
    <dbReference type="NCBI Taxonomy" id="2825824"/>
    <lineage>
        <taxon>Viruses</taxon>
    </lineage>
</organism>
<accession>A0A8S5RQ05</accession>
<sequence length="29" mass="3686">MELLYFLCWHHIQIMMLILQIMLHHINHL</sequence>
<protein>
    <submittedName>
        <fullName evidence="1">Uncharacterized protein</fullName>
    </submittedName>
</protein>
<evidence type="ECO:0000313" key="1">
    <source>
        <dbReference type="EMBL" id="DAE33108.1"/>
    </source>
</evidence>
<dbReference type="EMBL" id="BK059132">
    <property type="protein sequence ID" value="DAE33108.1"/>
    <property type="molecule type" value="Genomic_DNA"/>
</dbReference>